<dbReference type="Proteomes" id="UP000675881">
    <property type="component" value="Chromosome 12"/>
</dbReference>
<name>A0A7R8CGZ1_LEPSM</name>
<dbReference type="PANTHER" id="PTHR45913:SF5">
    <property type="entry name" value="GENERAL TRANSCRIPTION FACTOR II-I REPEAT DOMAIN-CONTAINING PROTEIN 2A-LIKE PROTEIN"/>
    <property type="match status" value="1"/>
</dbReference>
<proteinExistence type="predicted"/>
<feature type="domain" description="SPIN-DOC-like zinc-finger" evidence="1">
    <location>
        <begin position="18"/>
        <end position="76"/>
    </location>
</feature>
<dbReference type="PANTHER" id="PTHR45913">
    <property type="entry name" value="EPM2A-INTERACTING PROTEIN 1"/>
    <property type="match status" value="1"/>
</dbReference>
<protein>
    <submittedName>
        <fullName evidence="2">(salmon louse) hypothetical protein</fullName>
    </submittedName>
</protein>
<gene>
    <name evidence="2" type="ORF">LSAA_3463</name>
</gene>
<sequence>MSADKKLKIEDESRVFDKEWTVKYYFFSNVGNKVVCLLCHESVIVLKEYNLKSHNQTMHANFVQNFTSEERKRKSQELVNKLNQQKSVFTQKSTIQYAATTASFMVSYKLAQRNKPFSDSEFINQYISDLVNIMCPEQKTKMDSIALSSITAVRSFEKISDDLVSQLKDTSN</sequence>
<evidence type="ECO:0000313" key="3">
    <source>
        <dbReference type="Proteomes" id="UP000675881"/>
    </source>
</evidence>
<keyword evidence="3" id="KW-1185">Reference proteome</keyword>
<evidence type="ECO:0000259" key="1">
    <source>
        <dbReference type="Pfam" id="PF18658"/>
    </source>
</evidence>
<organism evidence="2 3">
    <name type="scientific">Lepeophtheirus salmonis</name>
    <name type="common">Salmon louse</name>
    <name type="synonym">Caligus salmonis</name>
    <dbReference type="NCBI Taxonomy" id="72036"/>
    <lineage>
        <taxon>Eukaryota</taxon>
        <taxon>Metazoa</taxon>
        <taxon>Ecdysozoa</taxon>
        <taxon>Arthropoda</taxon>
        <taxon>Crustacea</taxon>
        <taxon>Multicrustacea</taxon>
        <taxon>Hexanauplia</taxon>
        <taxon>Copepoda</taxon>
        <taxon>Siphonostomatoida</taxon>
        <taxon>Caligidae</taxon>
        <taxon>Lepeophtheirus</taxon>
    </lineage>
</organism>
<evidence type="ECO:0000313" key="2">
    <source>
        <dbReference type="EMBL" id="CAF2816011.1"/>
    </source>
</evidence>
<dbReference type="Pfam" id="PF18658">
    <property type="entry name" value="zf-C2H2_12"/>
    <property type="match status" value="1"/>
</dbReference>
<accession>A0A7R8CGZ1</accession>
<reference evidence="2" key="1">
    <citation type="submission" date="2021-02" db="EMBL/GenBank/DDBJ databases">
        <authorList>
            <person name="Bekaert M."/>
        </authorList>
    </citation>
    <scope>NUCLEOTIDE SEQUENCE</scope>
    <source>
        <strain evidence="2">IoA-00</strain>
    </source>
</reference>
<dbReference type="AlphaFoldDB" id="A0A7R8CGZ1"/>
<dbReference type="InterPro" id="IPR040647">
    <property type="entry name" value="SPIN-DOC_Znf-C2H2"/>
</dbReference>
<dbReference type="EMBL" id="HG994591">
    <property type="protein sequence ID" value="CAF2816011.1"/>
    <property type="molecule type" value="Genomic_DNA"/>
</dbReference>